<dbReference type="Proteomes" id="UP000636010">
    <property type="component" value="Unassembled WGS sequence"/>
</dbReference>
<organism evidence="2 3">
    <name type="scientific">Marivirga lumbricoides</name>
    <dbReference type="NCBI Taxonomy" id="1046115"/>
    <lineage>
        <taxon>Bacteria</taxon>
        <taxon>Pseudomonadati</taxon>
        <taxon>Bacteroidota</taxon>
        <taxon>Cytophagia</taxon>
        <taxon>Cytophagales</taxon>
        <taxon>Marivirgaceae</taxon>
        <taxon>Marivirga</taxon>
    </lineage>
</organism>
<dbReference type="PANTHER" id="PTHR43031:SF17">
    <property type="entry name" value="SULFURTRANSFERASE YTWF-RELATED"/>
    <property type="match status" value="1"/>
</dbReference>
<dbReference type="CDD" id="cd00158">
    <property type="entry name" value="RHOD"/>
    <property type="match status" value="1"/>
</dbReference>
<dbReference type="Pfam" id="PF00581">
    <property type="entry name" value="Rhodanese"/>
    <property type="match status" value="1"/>
</dbReference>
<dbReference type="EMBL" id="BMEC01000011">
    <property type="protein sequence ID" value="GGC45530.1"/>
    <property type="molecule type" value="Genomic_DNA"/>
</dbReference>
<evidence type="ECO:0000259" key="1">
    <source>
        <dbReference type="PROSITE" id="PS50206"/>
    </source>
</evidence>
<accession>A0ABQ1MSE0</accession>
<sequence length="128" mass="15017">MHMKNSILIILVFIPLLSCTQDPKDITIEQFREVNIDSKKNFLLDVRTVNEYNFSRIKNSINIDVLDEESFKNQIKKLDPSLNYYVICRSGNRSMKAIRKMEALGFKNLYNITGGMLEWEKQQLPVEK</sequence>
<name>A0ABQ1MSE0_9BACT</name>
<dbReference type="InterPro" id="IPR001763">
    <property type="entry name" value="Rhodanese-like_dom"/>
</dbReference>
<comment type="caution">
    <text evidence="2">The sequence shown here is derived from an EMBL/GenBank/DDBJ whole genome shotgun (WGS) entry which is preliminary data.</text>
</comment>
<reference evidence="3" key="1">
    <citation type="journal article" date="2019" name="Int. J. Syst. Evol. Microbiol.">
        <title>The Global Catalogue of Microorganisms (GCM) 10K type strain sequencing project: providing services to taxonomists for standard genome sequencing and annotation.</title>
        <authorList>
            <consortium name="The Broad Institute Genomics Platform"/>
            <consortium name="The Broad Institute Genome Sequencing Center for Infectious Disease"/>
            <person name="Wu L."/>
            <person name="Ma J."/>
        </authorList>
    </citation>
    <scope>NUCLEOTIDE SEQUENCE [LARGE SCALE GENOMIC DNA]</scope>
    <source>
        <strain evidence="3">CGMCC 1.10832</strain>
    </source>
</reference>
<proteinExistence type="predicted"/>
<dbReference type="Gene3D" id="3.40.250.10">
    <property type="entry name" value="Rhodanese-like domain"/>
    <property type="match status" value="1"/>
</dbReference>
<evidence type="ECO:0000313" key="3">
    <source>
        <dbReference type="Proteomes" id="UP000636010"/>
    </source>
</evidence>
<keyword evidence="3" id="KW-1185">Reference proteome</keyword>
<evidence type="ECO:0000313" key="2">
    <source>
        <dbReference type="EMBL" id="GGC45530.1"/>
    </source>
</evidence>
<dbReference type="SUPFAM" id="SSF52821">
    <property type="entry name" value="Rhodanese/Cell cycle control phosphatase"/>
    <property type="match status" value="1"/>
</dbReference>
<dbReference type="InterPro" id="IPR036873">
    <property type="entry name" value="Rhodanese-like_dom_sf"/>
</dbReference>
<gene>
    <name evidence="2" type="ORF">GCM10011506_33940</name>
</gene>
<dbReference type="PANTHER" id="PTHR43031">
    <property type="entry name" value="FAD-DEPENDENT OXIDOREDUCTASE"/>
    <property type="match status" value="1"/>
</dbReference>
<dbReference type="SMART" id="SM00450">
    <property type="entry name" value="RHOD"/>
    <property type="match status" value="1"/>
</dbReference>
<feature type="domain" description="Rhodanese" evidence="1">
    <location>
        <begin position="37"/>
        <end position="128"/>
    </location>
</feature>
<dbReference type="PROSITE" id="PS50206">
    <property type="entry name" value="RHODANESE_3"/>
    <property type="match status" value="1"/>
</dbReference>
<dbReference type="InterPro" id="IPR050229">
    <property type="entry name" value="GlpE_sulfurtransferase"/>
</dbReference>
<protein>
    <recommendedName>
        <fullName evidence="1">Rhodanese domain-containing protein</fullName>
    </recommendedName>
</protein>